<reference evidence="2" key="1">
    <citation type="submission" date="2022-09" db="EMBL/GenBank/DDBJ databases">
        <title>Complete Genomes of Fervidibacillus albus and Fervidibacillus halotolerans isolated from tidal flat sediments.</title>
        <authorList>
            <person name="Kwon K.K."/>
            <person name="Yang S.-H."/>
            <person name="Park M.J."/>
            <person name="Oh H.-M."/>
        </authorList>
    </citation>
    <scope>NUCLEOTIDE SEQUENCE</scope>
    <source>
        <strain evidence="2">MEBiC13591</strain>
    </source>
</reference>
<accession>A0A9E8RUR8</accession>
<evidence type="ECO:0000313" key="2">
    <source>
        <dbReference type="EMBL" id="WAA08596.1"/>
    </source>
</evidence>
<dbReference type="AlphaFoldDB" id="A0A9E8RUR8"/>
<dbReference type="Proteomes" id="UP001164718">
    <property type="component" value="Chromosome"/>
</dbReference>
<feature type="domain" description="Glycosyl transferase family 1" evidence="1">
    <location>
        <begin position="185"/>
        <end position="283"/>
    </location>
</feature>
<evidence type="ECO:0000313" key="3">
    <source>
        <dbReference type="Proteomes" id="UP001164718"/>
    </source>
</evidence>
<name>A0A9E8RUR8_9BACI</name>
<dbReference type="EMBL" id="CP106878">
    <property type="protein sequence ID" value="WAA08596.1"/>
    <property type="molecule type" value="Genomic_DNA"/>
</dbReference>
<dbReference type="RefSeq" id="WP_275416374.1">
    <property type="nucleotide sequence ID" value="NZ_CP106878.1"/>
</dbReference>
<dbReference type="KEGG" id="faf:OE104_08040"/>
<dbReference type="SUPFAM" id="SSF53756">
    <property type="entry name" value="UDP-Glycosyltransferase/glycogen phosphorylase"/>
    <property type="match status" value="1"/>
</dbReference>
<dbReference type="Pfam" id="PF00534">
    <property type="entry name" value="Glycos_transf_1"/>
    <property type="match status" value="1"/>
</dbReference>
<dbReference type="PANTHER" id="PTHR12526:SF637">
    <property type="entry name" value="GLYCOSYLTRANSFERASE EPSF-RELATED"/>
    <property type="match status" value="1"/>
</dbReference>
<sequence length="305" mass="35890">MTQKRKSVRKILLVPDVPGWAFDHHARDMMAMTSNRVQLDLKYQNQVKMEDINRYDIIYPMAVIMAHSLYHKGIPLNKLAAGITSERQFRFFLNKNHQFTDKFSTFFKGLRAVNTASDEFVERYSHYRPIHKTRVGVNTHLFKPTTHRKENDHFTIGWVGSSKENELKGYKIVEKALTGLPVNLEIRTKTDHFVSRKEMIKFYQRLDCFICASRSEHIPLPVLEAASCGVPIISTKVGIVPELIHSYKNGIIVDRNPSAFRKAVQFLMHNHEERKRMAHRIRETIENNWSWEVCWKEWEEFFLTI</sequence>
<organism evidence="2 3">
    <name type="scientific">Fervidibacillus albus</name>
    <dbReference type="NCBI Taxonomy" id="2980026"/>
    <lineage>
        <taxon>Bacteria</taxon>
        <taxon>Bacillati</taxon>
        <taxon>Bacillota</taxon>
        <taxon>Bacilli</taxon>
        <taxon>Bacillales</taxon>
        <taxon>Bacillaceae</taxon>
        <taxon>Fervidibacillus</taxon>
    </lineage>
</organism>
<proteinExistence type="predicted"/>
<dbReference type="PANTHER" id="PTHR12526">
    <property type="entry name" value="GLYCOSYLTRANSFERASE"/>
    <property type="match status" value="1"/>
</dbReference>
<gene>
    <name evidence="2" type="ORF">OE104_08040</name>
</gene>
<evidence type="ECO:0000259" key="1">
    <source>
        <dbReference type="Pfam" id="PF00534"/>
    </source>
</evidence>
<keyword evidence="3" id="KW-1185">Reference proteome</keyword>
<dbReference type="GO" id="GO:0016757">
    <property type="term" value="F:glycosyltransferase activity"/>
    <property type="evidence" value="ECO:0007669"/>
    <property type="project" value="InterPro"/>
</dbReference>
<dbReference type="Gene3D" id="3.40.50.2000">
    <property type="entry name" value="Glycogen Phosphorylase B"/>
    <property type="match status" value="1"/>
</dbReference>
<dbReference type="InterPro" id="IPR001296">
    <property type="entry name" value="Glyco_trans_1"/>
</dbReference>
<protein>
    <submittedName>
        <fullName evidence="2">Glycosyltransferase family 4 protein</fullName>
    </submittedName>
</protein>
<dbReference type="CDD" id="cd03801">
    <property type="entry name" value="GT4_PimA-like"/>
    <property type="match status" value="1"/>
</dbReference>